<accession>A0A511SZQ3</accession>
<proteinExistence type="predicted"/>
<sequence>MEAGQLEDAFRRRVRDARQAGPLRLPGEGRHDERFIIGDEDDGGHVRMELHCQLPSRPKGDW</sequence>
<evidence type="ECO:0000313" key="2">
    <source>
        <dbReference type="Proteomes" id="UP000321514"/>
    </source>
</evidence>
<dbReference type="EMBL" id="BJXR01000023">
    <property type="protein sequence ID" value="GEN07379.1"/>
    <property type="molecule type" value="Genomic_DNA"/>
</dbReference>
<name>A0A511SZQ3_MYXFU</name>
<gene>
    <name evidence="1" type="ORF">MFU01_24160</name>
</gene>
<evidence type="ECO:0000313" key="1">
    <source>
        <dbReference type="EMBL" id="GEN07379.1"/>
    </source>
</evidence>
<reference evidence="1 2" key="1">
    <citation type="submission" date="2019-07" db="EMBL/GenBank/DDBJ databases">
        <title>Whole genome shotgun sequence of Myxococcus fulvus NBRC 100333.</title>
        <authorList>
            <person name="Hosoyama A."/>
            <person name="Uohara A."/>
            <person name="Ohji S."/>
            <person name="Ichikawa N."/>
        </authorList>
    </citation>
    <scope>NUCLEOTIDE SEQUENCE [LARGE SCALE GENOMIC DNA]</scope>
    <source>
        <strain evidence="1 2">NBRC 100333</strain>
    </source>
</reference>
<dbReference type="Proteomes" id="UP000321514">
    <property type="component" value="Unassembled WGS sequence"/>
</dbReference>
<dbReference type="AlphaFoldDB" id="A0A511SZQ3"/>
<comment type="caution">
    <text evidence="1">The sequence shown here is derived from an EMBL/GenBank/DDBJ whole genome shotgun (WGS) entry which is preliminary data.</text>
</comment>
<protein>
    <submittedName>
        <fullName evidence="1">Uncharacterized protein</fullName>
    </submittedName>
</protein>
<organism evidence="1 2">
    <name type="scientific">Myxococcus fulvus</name>
    <dbReference type="NCBI Taxonomy" id="33"/>
    <lineage>
        <taxon>Bacteria</taxon>
        <taxon>Pseudomonadati</taxon>
        <taxon>Myxococcota</taxon>
        <taxon>Myxococcia</taxon>
        <taxon>Myxococcales</taxon>
        <taxon>Cystobacterineae</taxon>
        <taxon>Myxococcaceae</taxon>
        <taxon>Myxococcus</taxon>
    </lineage>
</organism>